<name>A0A2P9HHF0_9HYPH</name>
<protein>
    <submittedName>
        <fullName evidence="1">Uncharacterized protein</fullName>
    </submittedName>
</protein>
<dbReference type="Proteomes" id="UP000246073">
    <property type="component" value="Unassembled WGS sequence"/>
</dbReference>
<proteinExistence type="predicted"/>
<dbReference type="AlphaFoldDB" id="A0A2P9HHF0"/>
<gene>
    <name evidence="1" type="ORF">OHAE_3441</name>
</gene>
<dbReference type="EMBL" id="OOFM01000004">
    <property type="protein sequence ID" value="SPL63509.1"/>
    <property type="molecule type" value="Genomic_DNA"/>
</dbReference>
<organism evidence="1 2">
    <name type="scientific">Ochrobactrum soli</name>
    <dbReference type="NCBI Taxonomy" id="2448455"/>
    <lineage>
        <taxon>Bacteria</taxon>
        <taxon>Pseudomonadati</taxon>
        <taxon>Pseudomonadota</taxon>
        <taxon>Alphaproteobacteria</taxon>
        <taxon>Hyphomicrobiales</taxon>
        <taxon>Brucellaceae</taxon>
        <taxon>Brucella/Ochrobactrum group</taxon>
        <taxon>Ochrobactrum</taxon>
    </lineage>
</organism>
<evidence type="ECO:0000313" key="1">
    <source>
        <dbReference type="EMBL" id="SPL63509.1"/>
    </source>
</evidence>
<reference evidence="2" key="1">
    <citation type="submission" date="2017-12" db="EMBL/GenBank/DDBJ databases">
        <authorList>
            <person name="Diaz M."/>
        </authorList>
    </citation>
    <scope>NUCLEOTIDE SEQUENCE [LARGE SCALE GENOMIC DNA]</scope>
    <source>
        <strain evidence="2">FI11154</strain>
    </source>
</reference>
<accession>A0A2P9HHF0</accession>
<evidence type="ECO:0000313" key="2">
    <source>
        <dbReference type="Proteomes" id="UP000246073"/>
    </source>
</evidence>
<sequence length="50" mass="5628">MFGHDIRSFPNLKHIACGLLGSEGAAGGIWRSAYWLRPIVRMRRIDGQTD</sequence>